<dbReference type="GO" id="GO:0071360">
    <property type="term" value="P:cellular response to exogenous dsRNA"/>
    <property type="evidence" value="ECO:0007669"/>
    <property type="project" value="TreeGrafter"/>
</dbReference>
<dbReference type="OrthoDB" id="6054650at2759"/>
<gene>
    <name evidence="2" type="ORF">KOW79_019338</name>
</gene>
<dbReference type="Pfam" id="PF03281">
    <property type="entry name" value="Mab-21"/>
    <property type="match status" value="1"/>
</dbReference>
<keyword evidence="3" id="KW-1185">Reference proteome</keyword>
<evidence type="ECO:0000259" key="1">
    <source>
        <dbReference type="Pfam" id="PF03281"/>
    </source>
</evidence>
<dbReference type="GO" id="GO:0038001">
    <property type="term" value="P:paracrine signaling"/>
    <property type="evidence" value="ECO:0007669"/>
    <property type="project" value="TreeGrafter"/>
</dbReference>
<dbReference type="Proteomes" id="UP000824219">
    <property type="component" value="Linkage Group LG24"/>
</dbReference>
<dbReference type="InterPro" id="IPR046903">
    <property type="entry name" value="Mab-21-like_nuc_Trfase"/>
</dbReference>
<dbReference type="GO" id="GO:0035861">
    <property type="term" value="C:site of double-strand break"/>
    <property type="evidence" value="ECO:0007669"/>
    <property type="project" value="TreeGrafter"/>
</dbReference>
<dbReference type="EMBL" id="JAHKSW010000024">
    <property type="protein sequence ID" value="KAG7317040.1"/>
    <property type="molecule type" value="Genomic_DNA"/>
</dbReference>
<proteinExistence type="predicted"/>
<evidence type="ECO:0000313" key="2">
    <source>
        <dbReference type="EMBL" id="KAG7317040.1"/>
    </source>
</evidence>
<dbReference type="PANTHER" id="PTHR10656">
    <property type="entry name" value="CELL FATE DETERMINING PROTEIN MAB21-RELATED"/>
    <property type="match status" value="1"/>
</dbReference>
<name>A0A9D3N9M9_9TELE</name>
<evidence type="ECO:0000313" key="3">
    <source>
        <dbReference type="Proteomes" id="UP000824219"/>
    </source>
</evidence>
<protein>
    <recommendedName>
        <fullName evidence="1">Mab-21-like nucleotidyltransferase domain-containing protein</fullName>
    </recommendedName>
</protein>
<dbReference type="GO" id="GO:0032481">
    <property type="term" value="P:positive regulation of type I interferon production"/>
    <property type="evidence" value="ECO:0007669"/>
    <property type="project" value="TreeGrafter"/>
</dbReference>
<dbReference type="GO" id="GO:0002218">
    <property type="term" value="P:activation of innate immune response"/>
    <property type="evidence" value="ECO:0007669"/>
    <property type="project" value="TreeGrafter"/>
</dbReference>
<dbReference type="GO" id="GO:0005829">
    <property type="term" value="C:cytosol"/>
    <property type="evidence" value="ECO:0007669"/>
    <property type="project" value="TreeGrafter"/>
</dbReference>
<dbReference type="AlphaFoldDB" id="A0A9D3N9M9"/>
<comment type="caution">
    <text evidence="2">The sequence shown here is derived from an EMBL/GenBank/DDBJ whole genome shotgun (WGS) entry which is preliminary data.</text>
</comment>
<dbReference type="GO" id="GO:2000042">
    <property type="term" value="P:negative regulation of double-strand break repair via homologous recombination"/>
    <property type="evidence" value="ECO:0007669"/>
    <property type="project" value="TreeGrafter"/>
</dbReference>
<feature type="domain" description="Mab-21-like nucleotidyltransferase" evidence="1">
    <location>
        <begin position="114"/>
        <end position="277"/>
    </location>
</feature>
<dbReference type="PANTHER" id="PTHR10656:SF35">
    <property type="entry name" value="CYCLIC GMP-AMP SYNTHASE"/>
    <property type="match status" value="1"/>
</dbReference>
<dbReference type="GO" id="GO:0005634">
    <property type="term" value="C:nucleus"/>
    <property type="evidence" value="ECO:0007669"/>
    <property type="project" value="TreeGrafter"/>
</dbReference>
<dbReference type="Gene3D" id="3.30.460.90">
    <property type="match status" value="1"/>
</dbReference>
<organism evidence="2 3">
    <name type="scientific">Hemibagrus wyckioides</name>
    <dbReference type="NCBI Taxonomy" id="337641"/>
    <lineage>
        <taxon>Eukaryota</taxon>
        <taxon>Metazoa</taxon>
        <taxon>Chordata</taxon>
        <taxon>Craniata</taxon>
        <taxon>Vertebrata</taxon>
        <taxon>Euteleostomi</taxon>
        <taxon>Actinopterygii</taxon>
        <taxon>Neopterygii</taxon>
        <taxon>Teleostei</taxon>
        <taxon>Ostariophysi</taxon>
        <taxon>Siluriformes</taxon>
        <taxon>Bagridae</taxon>
        <taxon>Hemibagrus</taxon>
    </lineage>
</organism>
<accession>A0A9D3N9M9</accession>
<sequence length="292" mass="33305">MLQGTPLKKVRDVNKEVLEPPVVPDNINHAIQKKLSSPKGDPGVDGIVREVLPISNELDRWIRQRGRDLRLRQTDRQQAVRLVNNLRKDLVKFLKENDEQPFFRTISVLNSGSYYELVKINKPNEFDIMLKLTTPRLVWKALEKYNGVFYTISLCRPPRTEIRAFLLDGGLTISASKIMKEMHSLVTKFIKTHKVPPGEGRWVVSRKKVNSPAVTLVFVDEIEGAEVLSVDIVPALEVPQGWPEAARAGPNVDKWLGKNNRRKIIGQPVYFVPKRPKTRNLTNVEKGSNYET</sequence>
<reference evidence="2 3" key="1">
    <citation type="submission" date="2021-06" db="EMBL/GenBank/DDBJ databases">
        <title>Chromosome-level genome assembly of the red-tail catfish (Hemibagrus wyckioides).</title>
        <authorList>
            <person name="Shao F."/>
        </authorList>
    </citation>
    <scope>NUCLEOTIDE SEQUENCE [LARGE SCALE GENOMIC DNA]</scope>
    <source>
        <strain evidence="2">EC202008001</strain>
        <tissue evidence="2">Blood</tissue>
    </source>
</reference>
<dbReference type="GO" id="GO:0061501">
    <property type="term" value="F:2',3'-cyclic GMP-AMP synthase activity"/>
    <property type="evidence" value="ECO:0007669"/>
    <property type="project" value="TreeGrafter"/>
</dbReference>
<dbReference type="GO" id="GO:0003690">
    <property type="term" value="F:double-stranded DNA binding"/>
    <property type="evidence" value="ECO:0007669"/>
    <property type="project" value="TreeGrafter"/>
</dbReference>
<dbReference type="GO" id="GO:0003682">
    <property type="term" value="F:chromatin binding"/>
    <property type="evidence" value="ECO:0007669"/>
    <property type="project" value="TreeGrafter"/>
</dbReference>
<dbReference type="GO" id="GO:0006974">
    <property type="term" value="P:DNA damage response"/>
    <property type="evidence" value="ECO:0007669"/>
    <property type="project" value="TreeGrafter"/>
</dbReference>
<dbReference type="GO" id="GO:0002230">
    <property type="term" value="P:positive regulation of defense response to virus by host"/>
    <property type="evidence" value="ECO:0007669"/>
    <property type="project" value="TreeGrafter"/>
</dbReference>